<dbReference type="Pfam" id="PF00753">
    <property type="entry name" value="Lactamase_B"/>
    <property type="match status" value="1"/>
</dbReference>
<dbReference type="Gene3D" id="3.60.15.10">
    <property type="entry name" value="Ribonuclease Z/Hydroxyacylglutathione hydrolase-like"/>
    <property type="match status" value="1"/>
</dbReference>
<organism evidence="3 4">
    <name type="scientific">Thermoflexus hugenholtzii JAD2</name>
    <dbReference type="NCBI Taxonomy" id="877466"/>
    <lineage>
        <taxon>Bacteria</taxon>
        <taxon>Bacillati</taxon>
        <taxon>Chloroflexota</taxon>
        <taxon>Thermoflexia</taxon>
        <taxon>Thermoflexales</taxon>
        <taxon>Thermoflexaceae</taxon>
        <taxon>Thermoflexus</taxon>
    </lineage>
</organism>
<dbReference type="RefSeq" id="WP_088571627.1">
    <property type="nucleotide sequence ID" value="NZ_FYEK01000035.1"/>
</dbReference>
<sequence length="317" mass="35536">MDYRMEETRPFSLDSRIFVEDRLHFATVGAVRTEQGWICIDTPADPLHAAWWRQALQSIAPMPILAVIYTDATRDRVMGTPFLLEGKPALIIAHHHVFDRLRGHGEMGRQQLIDLLISLGQTESAERLAHAPLMLPNLTFSDRLVLKFGAPAVILEHVDGASPGQIWVRIPEHNVVFVGDTVTLSTHPNLGEADLERWLEQLEQLRAGRVARHIVPGRGPLASPSDISPLLDYLKALMRRVRALAASSRKPELGALIAEFMAYFPVPEYERERVQRRIRSALERLLELYAAGKKAPKEKPKEKTGAAKSRKKGGAPR</sequence>
<dbReference type="InterPro" id="IPR001279">
    <property type="entry name" value="Metallo-B-lactamas"/>
</dbReference>
<feature type="compositionally biased region" description="Basic residues" evidence="1">
    <location>
        <begin position="308"/>
        <end position="317"/>
    </location>
</feature>
<name>A0A212R7J1_9CHLR</name>
<dbReference type="SMART" id="SM00849">
    <property type="entry name" value="Lactamase_B"/>
    <property type="match status" value="1"/>
</dbReference>
<dbReference type="InParanoid" id="A0A212R7J1"/>
<feature type="compositionally biased region" description="Basic and acidic residues" evidence="1">
    <location>
        <begin position="295"/>
        <end position="305"/>
    </location>
</feature>
<dbReference type="EMBL" id="FYEK01000035">
    <property type="protein sequence ID" value="SNB68075.1"/>
    <property type="molecule type" value="Genomic_DNA"/>
</dbReference>
<evidence type="ECO:0000256" key="1">
    <source>
        <dbReference type="SAM" id="MobiDB-lite"/>
    </source>
</evidence>
<gene>
    <name evidence="3" type="ORF">SAMN02746019_00002400</name>
</gene>
<accession>A0A212R7J1</accession>
<dbReference type="Proteomes" id="UP000197025">
    <property type="component" value="Unassembled WGS sequence"/>
</dbReference>
<dbReference type="SUPFAM" id="SSF56281">
    <property type="entry name" value="Metallo-hydrolase/oxidoreductase"/>
    <property type="match status" value="1"/>
</dbReference>
<reference evidence="4" key="1">
    <citation type="submission" date="2017-06" db="EMBL/GenBank/DDBJ databases">
        <authorList>
            <person name="Varghese N."/>
            <person name="Submissions S."/>
        </authorList>
    </citation>
    <scope>NUCLEOTIDE SEQUENCE [LARGE SCALE GENOMIC DNA]</scope>
    <source>
        <strain evidence="4">JAD2</strain>
    </source>
</reference>
<dbReference type="AlphaFoldDB" id="A0A212R7J1"/>
<evidence type="ECO:0000259" key="2">
    <source>
        <dbReference type="SMART" id="SM00849"/>
    </source>
</evidence>
<evidence type="ECO:0000313" key="3">
    <source>
        <dbReference type="EMBL" id="SNB68075.1"/>
    </source>
</evidence>
<proteinExistence type="predicted"/>
<dbReference type="InterPro" id="IPR036866">
    <property type="entry name" value="RibonucZ/Hydroxyglut_hydro"/>
</dbReference>
<keyword evidence="4" id="KW-1185">Reference proteome</keyword>
<feature type="domain" description="Metallo-beta-lactamase" evidence="2">
    <location>
        <begin position="25"/>
        <end position="218"/>
    </location>
</feature>
<evidence type="ECO:0000313" key="4">
    <source>
        <dbReference type="Proteomes" id="UP000197025"/>
    </source>
</evidence>
<protein>
    <submittedName>
        <fullName evidence="3">Glyoxylase, beta-lactamase superfamily II</fullName>
    </submittedName>
</protein>
<feature type="region of interest" description="Disordered" evidence="1">
    <location>
        <begin position="293"/>
        <end position="317"/>
    </location>
</feature>
<dbReference type="OrthoDB" id="148116at2"/>